<evidence type="ECO:0000313" key="1">
    <source>
        <dbReference type="EMBL" id="KAJ3493357.1"/>
    </source>
</evidence>
<proteinExistence type="predicted"/>
<comment type="caution">
    <text evidence="1">The sequence shown here is derived from an EMBL/GenBank/DDBJ whole genome shotgun (WGS) entry which is preliminary data.</text>
</comment>
<organism evidence="1 2">
    <name type="scientific">Lecanicillium saksenae</name>
    <dbReference type="NCBI Taxonomy" id="468837"/>
    <lineage>
        <taxon>Eukaryota</taxon>
        <taxon>Fungi</taxon>
        <taxon>Dikarya</taxon>
        <taxon>Ascomycota</taxon>
        <taxon>Pezizomycotina</taxon>
        <taxon>Sordariomycetes</taxon>
        <taxon>Hypocreomycetidae</taxon>
        <taxon>Hypocreales</taxon>
        <taxon>Cordycipitaceae</taxon>
        <taxon>Lecanicillium</taxon>
    </lineage>
</organism>
<gene>
    <name evidence="1" type="ORF">NLG97_g4781</name>
</gene>
<dbReference type="EMBL" id="JANAKD010000495">
    <property type="protein sequence ID" value="KAJ3493357.1"/>
    <property type="molecule type" value="Genomic_DNA"/>
</dbReference>
<accession>A0ACC1QUB1</accession>
<protein>
    <submittedName>
        <fullName evidence="1">Uncharacterized protein</fullName>
    </submittedName>
</protein>
<reference evidence="1" key="1">
    <citation type="submission" date="2022-07" db="EMBL/GenBank/DDBJ databases">
        <title>Genome Sequence of Lecanicillium saksenae.</title>
        <authorList>
            <person name="Buettner E."/>
        </authorList>
    </citation>
    <scope>NUCLEOTIDE SEQUENCE</scope>
    <source>
        <strain evidence="1">VT-O1</strain>
    </source>
</reference>
<keyword evidence="2" id="KW-1185">Reference proteome</keyword>
<sequence>MKFTTIITMAAWLGYGAGLALDIPTPTIVVTAGVLPHPAQITKSVEKRDGLNETCVRSVYSQAFSSSISNQELRAALESALSANGASTAPRKRNLCTVTMASSLSSEYVSYLSAAKSRYASATNFLKNIHTDCGGPVFQISIQPLCAQKSLTAVFTGLSGPPKTTALPPVPPGSGVSIDVGRGSLNMINLESDDKQSEAPELSTALGSVMAIAVVAAAAMML</sequence>
<name>A0ACC1QUB1_9HYPO</name>
<dbReference type="Proteomes" id="UP001148737">
    <property type="component" value="Unassembled WGS sequence"/>
</dbReference>
<evidence type="ECO:0000313" key="2">
    <source>
        <dbReference type="Proteomes" id="UP001148737"/>
    </source>
</evidence>